<name>A0A1X0QUJ1_RHIZD</name>
<dbReference type="OrthoDB" id="2157517at2759"/>
<feature type="transmembrane region" description="Helical" evidence="1">
    <location>
        <begin position="15"/>
        <end position="34"/>
    </location>
</feature>
<keyword evidence="1" id="KW-0812">Transmembrane</keyword>
<reference evidence="2" key="1">
    <citation type="journal article" date="2016" name="Proc. Natl. Acad. Sci. U.S.A.">
        <title>Lipid metabolic changes in an early divergent fungus govern the establishment of a mutualistic symbiosis with endobacteria.</title>
        <authorList>
            <person name="Lastovetsky O.A."/>
            <person name="Gaspar M.L."/>
            <person name="Mondo S.J."/>
            <person name="LaButti K.M."/>
            <person name="Sandor L."/>
            <person name="Grigoriev I.V."/>
            <person name="Henry S.A."/>
            <person name="Pawlowska T.E."/>
        </authorList>
    </citation>
    <scope>NUCLEOTIDE SEQUENCE [LARGE SCALE GENOMIC DNA]</scope>
    <source>
        <strain evidence="2">ATCC 52814</strain>
    </source>
</reference>
<protein>
    <submittedName>
        <fullName evidence="2">Uncharacterized protein</fullName>
    </submittedName>
</protein>
<dbReference type="VEuPathDB" id="FungiDB:BCV72DRAFT_308226"/>
<dbReference type="Proteomes" id="UP000242414">
    <property type="component" value="Unassembled WGS sequence"/>
</dbReference>
<dbReference type="EMBL" id="KV922004">
    <property type="protein sequence ID" value="ORE03420.1"/>
    <property type="molecule type" value="Genomic_DNA"/>
</dbReference>
<dbReference type="Gene3D" id="2.40.40.20">
    <property type="match status" value="1"/>
</dbReference>
<keyword evidence="1" id="KW-0472">Membrane</keyword>
<sequence length="113" mass="13344">MRIPLRRTADKLQSSYWALEMKIMAIMLCLYIAYRSLTILHLNLDFDGDEVHISVVLSEATIEEIKPLMHKNSLFNKFLDEAVLDITSEMTTNIGKRTEAERLLHRYEQFFHR</sequence>
<proteinExistence type="predicted"/>
<accession>A0A1X0QUJ1</accession>
<organism evidence="2">
    <name type="scientific">Rhizopus microsporus var. microsporus</name>
    <dbReference type="NCBI Taxonomy" id="86635"/>
    <lineage>
        <taxon>Eukaryota</taxon>
        <taxon>Fungi</taxon>
        <taxon>Fungi incertae sedis</taxon>
        <taxon>Mucoromycota</taxon>
        <taxon>Mucoromycotina</taxon>
        <taxon>Mucoromycetes</taxon>
        <taxon>Mucorales</taxon>
        <taxon>Mucorineae</taxon>
        <taxon>Rhizopodaceae</taxon>
        <taxon>Rhizopus</taxon>
    </lineage>
</organism>
<keyword evidence="1" id="KW-1133">Transmembrane helix</keyword>
<gene>
    <name evidence="2" type="ORF">BCV72DRAFT_308226</name>
</gene>
<dbReference type="AlphaFoldDB" id="A0A1X0QUJ1"/>
<evidence type="ECO:0000313" key="2">
    <source>
        <dbReference type="EMBL" id="ORE03420.1"/>
    </source>
</evidence>
<evidence type="ECO:0000256" key="1">
    <source>
        <dbReference type="SAM" id="Phobius"/>
    </source>
</evidence>